<feature type="compositionally biased region" description="Polar residues" evidence="1">
    <location>
        <begin position="140"/>
        <end position="151"/>
    </location>
</feature>
<evidence type="ECO:0000313" key="3">
    <source>
        <dbReference type="Proteomes" id="UP001215598"/>
    </source>
</evidence>
<proteinExistence type="predicted"/>
<feature type="region of interest" description="Disordered" evidence="1">
    <location>
        <begin position="138"/>
        <end position="200"/>
    </location>
</feature>
<evidence type="ECO:0000256" key="1">
    <source>
        <dbReference type="SAM" id="MobiDB-lite"/>
    </source>
</evidence>
<feature type="compositionally biased region" description="Basic and acidic residues" evidence="1">
    <location>
        <begin position="152"/>
        <end position="183"/>
    </location>
</feature>
<dbReference type="AlphaFoldDB" id="A0AAD7I9N0"/>
<dbReference type="EMBL" id="JARKIB010000113">
    <property type="protein sequence ID" value="KAJ7738104.1"/>
    <property type="molecule type" value="Genomic_DNA"/>
</dbReference>
<name>A0AAD7I9N0_9AGAR</name>
<dbReference type="Proteomes" id="UP001215598">
    <property type="component" value="Unassembled WGS sequence"/>
</dbReference>
<gene>
    <name evidence="2" type="ORF">B0H16DRAFT_1465867</name>
</gene>
<accession>A0AAD7I9N0</accession>
<protein>
    <submittedName>
        <fullName evidence="2">Uncharacterized protein</fullName>
    </submittedName>
</protein>
<organism evidence="2 3">
    <name type="scientific">Mycena metata</name>
    <dbReference type="NCBI Taxonomy" id="1033252"/>
    <lineage>
        <taxon>Eukaryota</taxon>
        <taxon>Fungi</taxon>
        <taxon>Dikarya</taxon>
        <taxon>Basidiomycota</taxon>
        <taxon>Agaricomycotina</taxon>
        <taxon>Agaricomycetes</taxon>
        <taxon>Agaricomycetidae</taxon>
        <taxon>Agaricales</taxon>
        <taxon>Marasmiineae</taxon>
        <taxon>Mycenaceae</taxon>
        <taxon>Mycena</taxon>
    </lineage>
</organism>
<sequence length="267" mass="28790">MTRPGAGDYGSSAVGTPAPVVARLPVHSRSSPSRLAGIVGGTMPLKHGAPPRDRAAPLLVLARCTGRTITAASTGRTTAPTETSAAWLGARQRKMGVEWEEHESARESSVGGSNNKYLIPQKRMLRFFVTMCTGRERLNVDSSPGSAGNHSQEYKDKSMEENAHEAGHRARNARPSEPEDSRSRSCVQGMGRQPRRATTRCPSLGSTICTLESGTLHTTGVTILVTRMCTIRRPSTVQGSNRTMMDPEEEQIIAQELVDQTLIVRAG</sequence>
<reference evidence="2" key="1">
    <citation type="submission" date="2023-03" db="EMBL/GenBank/DDBJ databases">
        <title>Massive genome expansion in bonnet fungi (Mycena s.s.) driven by repeated elements and novel gene families across ecological guilds.</title>
        <authorList>
            <consortium name="Lawrence Berkeley National Laboratory"/>
            <person name="Harder C.B."/>
            <person name="Miyauchi S."/>
            <person name="Viragh M."/>
            <person name="Kuo A."/>
            <person name="Thoen E."/>
            <person name="Andreopoulos B."/>
            <person name="Lu D."/>
            <person name="Skrede I."/>
            <person name="Drula E."/>
            <person name="Henrissat B."/>
            <person name="Morin E."/>
            <person name="Kohler A."/>
            <person name="Barry K."/>
            <person name="LaButti K."/>
            <person name="Morin E."/>
            <person name="Salamov A."/>
            <person name="Lipzen A."/>
            <person name="Mereny Z."/>
            <person name="Hegedus B."/>
            <person name="Baldrian P."/>
            <person name="Stursova M."/>
            <person name="Weitz H."/>
            <person name="Taylor A."/>
            <person name="Grigoriev I.V."/>
            <person name="Nagy L.G."/>
            <person name="Martin F."/>
            <person name="Kauserud H."/>
        </authorList>
    </citation>
    <scope>NUCLEOTIDE SEQUENCE</scope>
    <source>
        <strain evidence="2">CBHHK182m</strain>
    </source>
</reference>
<evidence type="ECO:0000313" key="2">
    <source>
        <dbReference type="EMBL" id="KAJ7738104.1"/>
    </source>
</evidence>
<keyword evidence="3" id="KW-1185">Reference proteome</keyword>
<comment type="caution">
    <text evidence="2">The sequence shown here is derived from an EMBL/GenBank/DDBJ whole genome shotgun (WGS) entry which is preliminary data.</text>
</comment>